<dbReference type="PANTHER" id="PTHR40697:SF2">
    <property type="entry name" value="ATP-NAD KINASE-RELATED"/>
    <property type="match status" value="1"/>
</dbReference>
<keyword evidence="1" id="KW-0418">Kinase</keyword>
<dbReference type="KEGG" id="sazo:D1868_04490"/>
<dbReference type="SUPFAM" id="SSF111331">
    <property type="entry name" value="NAD kinase/diacylglycerol kinase-like"/>
    <property type="match status" value="1"/>
</dbReference>
<dbReference type="GO" id="GO:0003951">
    <property type="term" value="F:NAD+ kinase activity"/>
    <property type="evidence" value="ECO:0007669"/>
    <property type="project" value="InterPro"/>
</dbReference>
<dbReference type="InterPro" id="IPR039065">
    <property type="entry name" value="AcoX-like"/>
</dbReference>
<dbReference type="InterPro" id="IPR016064">
    <property type="entry name" value="NAD/diacylglycerol_kinase_sf"/>
</dbReference>
<accession>A0A650CNQ3</accession>
<protein>
    <submittedName>
        <fullName evidence="1">ATP-NAD kinase</fullName>
    </submittedName>
</protein>
<reference evidence="1 2" key="1">
    <citation type="submission" date="2019-10" db="EMBL/GenBank/DDBJ databases">
        <title>Genome Sequences from Six Type Strain Members of the Archaeal Family Sulfolobaceae: Acidianus ambivalens, Acidianus infernus, Metallosphaera prunae, Stygiolobus azoricus, Sulfolobus metallicus, and Sulfurisphaera ohwakuensis.</title>
        <authorList>
            <person name="Counts J.A."/>
            <person name="Kelly R.M."/>
        </authorList>
    </citation>
    <scope>NUCLEOTIDE SEQUENCE [LARGE SCALE GENOMIC DNA]</scope>
    <source>
        <strain evidence="1 2">FC6</strain>
    </source>
</reference>
<evidence type="ECO:0000313" key="2">
    <source>
        <dbReference type="Proteomes" id="UP000423396"/>
    </source>
</evidence>
<dbReference type="EMBL" id="CP045483">
    <property type="protein sequence ID" value="QGR19312.1"/>
    <property type="molecule type" value="Genomic_DNA"/>
</dbReference>
<name>A0A650CNQ3_9CREN</name>
<keyword evidence="1" id="KW-0808">Transferase</keyword>
<dbReference type="InterPro" id="IPR011386">
    <property type="entry name" value="Put_ATP-NAD_kin"/>
</dbReference>
<organism evidence="1 2">
    <name type="scientific">Stygiolobus azoricus</name>
    <dbReference type="NCBI Taxonomy" id="41675"/>
    <lineage>
        <taxon>Archaea</taxon>
        <taxon>Thermoproteota</taxon>
        <taxon>Thermoprotei</taxon>
        <taxon>Sulfolobales</taxon>
        <taxon>Sulfolobaceae</taxon>
        <taxon>Stygiolobus</taxon>
    </lineage>
</organism>
<dbReference type="OrthoDB" id="56451at2157"/>
<dbReference type="GO" id="GO:0006741">
    <property type="term" value="P:NADP+ biosynthetic process"/>
    <property type="evidence" value="ECO:0007669"/>
    <property type="project" value="InterPro"/>
</dbReference>
<dbReference type="RefSeq" id="WP_156005964.1">
    <property type="nucleotide sequence ID" value="NZ_CP045483.1"/>
</dbReference>
<gene>
    <name evidence="1" type="ORF">D1868_04490</name>
</gene>
<dbReference type="PIRSF" id="PIRSF016907">
    <property type="entry name" value="Kin_ATP-NAD"/>
    <property type="match status" value="1"/>
</dbReference>
<dbReference type="Gene3D" id="3.40.50.10330">
    <property type="entry name" value="Probable inorganic polyphosphate/atp-NAD kinase, domain 1"/>
    <property type="match status" value="1"/>
</dbReference>
<dbReference type="InterPro" id="IPR017438">
    <property type="entry name" value="ATP-NAD_kinase_N"/>
</dbReference>
<dbReference type="Pfam" id="PF01513">
    <property type="entry name" value="NAD_kinase"/>
    <property type="match status" value="1"/>
</dbReference>
<dbReference type="InterPro" id="IPR002504">
    <property type="entry name" value="NADK"/>
</dbReference>
<dbReference type="GeneID" id="42798305"/>
<dbReference type="Pfam" id="PF20143">
    <property type="entry name" value="NAD_kinase_C"/>
    <property type="match status" value="1"/>
</dbReference>
<dbReference type="Proteomes" id="UP000423396">
    <property type="component" value="Chromosome"/>
</dbReference>
<proteinExistence type="predicted"/>
<dbReference type="AlphaFoldDB" id="A0A650CNQ3"/>
<dbReference type="PANTHER" id="PTHR40697">
    <property type="entry name" value="ACETOIN CATABOLISM PROTEIN X"/>
    <property type="match status" value="1"/>
</dbReference>
<keyword evidence="2" id="KW-1185">Reference proteome</keyword>
<evidence type="ECO:0000313" key="1">
    <source>
        <dbReference type="EMBL" id="QGR19312.1"/>
    </source>
</evidence>
<sequence length="369" mass="40883">MKKTICLLVNPVAGSGGRIGNKGSDNLQIYNTETPSRILRFLNTAPKNANYIVAPREMGENYFKGSEVKYEVAKININTPTSREDTIKAVTYFIETNRCDIIVFAGGDGTARDVFSVVKDKLPILGIPTGVKMHSGVFTTNPESAGVLLRHFVEDKTEEILTEILDIDEEAYREGKYVVKLYGYAKTVNYSNLLTPNKEEVMSDKEELDEIAQYVIDTYLTSSNKVFVVGPGSTTKTILKKLGIESNFLCTDVIKNRQLVKSCVKYEDLLGLTGELKLILTPIGKQGFLIGRGNQEIGPEFLRKLLKVSQGANGKDNIIIVSTKSKLNTFDCLRIDTGDPELDVLMRGVYKIIVGYGEFVAMKTCDITD</sequence>